<reference evidence="1" key="1">
    <citation type="submission" date="2022-06" db="EMBL/GenBank/DDBJ databases">
        <title>Natrinema sp. a new haloarchaeum isolate from saline soil.</title>
        <authorList>
            <person name="Strakova D."/>
            <person name="Galisteo C."/>
            <person name="Sanchez-Porro C."/>
            <person name="Ventosa A."/>
        </authorList>
    </citation>
    <scope>NUCLEOTIDE SEQUENCE</scope>
    <source>
        <strain evidence="1">S1CR25-10</strain>
    </source>
</reference>
<evidence type="ECO:0000313" key="1">
    <source>
        <dbReference type="EMBL" id="MDF9747493.1"/>
    </source>
</evidence>
<name>A0A9Q4L5X5_9EURY</name>
<dbReference type="PROSITE" id="PS51318">
    <property type="entry name" value="TAT"/>
    <property type="match status" value="1"/>
</dbReference>
<evidence type="ECO:0000313" key="2">
    <source>
        <dbReference type="Proteomes" id="UP001154061"/>
    </source>
</evidence>
<organism evidence="1 2">
    <name type="scientific">Natrinema salsiterrestre</name>
    <dbReference type="NCBI Taxonomy" id="2950540"/>
    <lineage>
        <taxon>Archaea</taxon>
        <taxon>Methanobacteriati</taxon>
        <taxon>Methanobacteriota</taxon>
        <taxon>Stenosarchaea group</taxon>
        <taxon>Halobacteria</taxon>
        <taxon>Halobacteriales</taxon>
        <taxon>Natrialbaceae</taxon>
        <taxon>Natrinema</taxon>
    </lineage>
</organism>
<dbReference type="AlphaFoldDB" id="A0A9Q4L5X5"/>
<keyword evidence="2" id="KW-1185">Reference proteome</keyword>
<comment type="caution">
    <text evidence="1">The sequence shown here is derived from an EMBL/GenBank/DDBJ whole genome shotgun (WGS) entry which is preliminary data.</text>
</comment>
<dbReference type="EMBL" id="JAMQOT010000007">
    <property type="protein sequence ID" value="MDF9747493.1"/>
    <property type="molecule type" value="Genomic_DNA"/>
</dbReference>
<dbReference type="InterPro" id="IPR006311">
    <property type="entry name" value="TAT_signal"/>
</dbReference>
<protein>
    <submittedName>
        <fullName evidence="1">Uncharacterized protein</fullName>
    </submittedName>
</protein>
<gene>
    <name evidence="1" type="ORF">NDI89_18060</name>
</gene>
<accession>A0A9Q4L5X5</accession>
<dbReference type="RefSeq" id="WP_277523548.1">
    <property type="nucleotide sequence ID" value="NZ_JAMQOT010000007.1"/>
</dbReference>
<dbReference type="Proteomes" id="UP001154061">
    <property type="component" value="Unassembled WGS sequence"/>
</dbReference>
<sequence length="183" mass="20996">MRENNLIGRRNVLSALGATAATTGIVGQAAASERSSREIYNDALEIREETGETNLFEEYLLNHGFKKSQQNTVNHEYTESTGDVSIQHAEPPNLELEASVWTDDEEDTTFADADWDVYRDLDDAWNDWDDAPKEPEDVIGIGWEHSDYDIEWDTWDSTEYASYWDSSFNDVVWKFSDTDAYMD</sequence>
<proteinExistence type="predicted"/>